<dbReference type="Pfam" id="PF00392">
    <property type="entry name" value="GntR"/>
    <property type="match status" value="1"/>
</dbReference>
<sequence length="251" mass="27899">MAEPALGAADPGVMSGVGDLTSAAYERIEELFISLQLQPGAHLRTQDLQTLTKLGRTPVHQAVRRLAAETLLSVQPRNGLLVAPINLERERRLAVLRRDMERFVCAAAIESMQSNDRARLTYILRKLRDERGAITLDRFNVLDKAFDMLMIQASGERFLERSLRPLKALGRRTGYLDISRLSGQRGMNDSIDHHIALMQAVLDGDVARACARSDELIELGLSMMTRLEQNIDPALLDIGFDLERGQGGRAV</sequence>
<evidence type="ECO:0000313" key="6">
    <source>
        <dbReference type="Proteomes" id="UP001597213"/>
    </source>
</evidence>
<keyword evidence="3" id="KW-0804">Transcription</keyword>
<name>A0ABW4R9I5_9RHOB</name>
<dbReference type="InterPro" id="IPR008920">
    <property type="entry name" value="TF_FadR/GntR_C"/>
</dbReference>
<reference evidence="6" key="1">
    <citation type="journal article" date="2019" name="Int. J. Syst. Evol. Microbiol.">
        <title>The Global Catalogue of Microorganisms (GCM) 10K type strain sequencing project: providing services to taxonomists for standard genome sequencing and annotation.</title>
        <authorList>
            <consortium name="The Broad Institute Genomics Platform"/>
            <consortium name="The Broad Institute Genome Sequencing Center for Infectious Disease"/>
            <person name="Wu L."/>
            <person name="Ma J."/>
        </authorList>
    </citation>
    <scope>NUCLEOTIDE SEQUENCE [LARGE SCALE GENOMIC DNA]</scope>
    <source>
        <strain evidence="6">CCUG 56029</strain>
    </source>
</reference>
<accession>A0ABW4R9I5</accession>
<keyword evidence="1" id="KW-0805">Transcription regulation</keyword>
<evidence type="ECO:0000313" key="5">
    <source>
        <dbReference type="EMBL" id="MFD1882861.1"/>
    </source>
</evidence>
<dbReference type="Pfam" id="PF07729">
    <property type="entry name" value="FCD"/>
    <property type="match status" value="1"/>
</dbReference>
<dbReference type="InterPro" id="IPR011711">
    <property type="entry name" value="GntR_C"/>
</dbReference>
<dbReference type="SMART" id="SM00345">
    <property type="entry name" value="HTH_GNTR"/>
    <property type="match status" value="1"/>
</dbReference>
<organism evidence="5 6">
    <name type="scientific">Paracoccus pacificus</name>
    <dbReference type="NCBI Taxonomy" id="1463598"/>
    <lineage>
        <taxon>Bacteria</taxon>
        <taxon>Pseudomonadati</taxon>
        <taxon>Pseudomonadota</taxon>
        <taxon>Alphaproteobacteria</taxon>
        <taxon>Rhodobacterales</taxon>
        <taxon>Paracoccaceae</taxon>
        <taxon>Paracoccus</taxon>
    </lineage>
</organism>
<dbReference type="PROSITE" id="PS50949">
    <property type="entry name" value="HTH_GNTR"/>
    <property type="match status" value="1"/>
</dbReference>
<comment type="caution">
    <text evidence="5">The sequence shown here is derived from an EMBL/GenBank/DDBJ whole genome shotgun (WGS) entry which is preliminary data.</text>
</comment>
<protein>
    <submittedName>
        <fullName evidence="5">GntR family transcriptional regulator</fullName>
    </submittedName>
</protein>
<dbReference type="InterPro" id="IPR000524">
    <property type="entry name" value="Tscrpt_reg_HTH_GntR"/>
</dbReference>
<proteinExistence type="predicted"/>
<dbReference type="Proteomes" id="UP001597213">
    <property type="component" value="Unassembled WGS sequence"/>
</dbReference>
<keyword evidence="2" id="KW-0238">DNA-binding</keyword>
<dbReference type="PANTHER" id="PTHR43537">
    <property type="entry name" value="TRANSCRIPTIONAL REGULATOR, GNTR FAMILY"/>
    <property type="match status" value="1"/>
</dbReference>
<dbReference type="Gene3D" id="1.10.10.10">
    <property type="entry name" value="Winged helix-like DNA-binding domain superfamily/Winged helix DNA-binding domain"/>
    <property type="match status" value="1"/>
</dbReference>
<keyword evidence="6" id="KW-1185">Reference proteome</keyword>
<dbReference type="SUPFAM" id="SSF46785">
    <property type="entry name" value="Winged helix' DNA-binding domain"/>
    <property type="match status" value="1"/>
</dbReference>
<dbReference type="SMART" id="SM00895">
    <property type="entry name" value="FCD"/>
    <property type="match status" value="1"/>
</dbReference>
<dbReference type="EMBL" id="JBHUEN010000043">
    <property type="protein sequence ID" value="MFD1882861.1"/>
    <property type="molecule type" value="Genomic_DNA"/>
</dbReference>
<evidence type="ECO:0000259" key="4">
    <source>
        <dbReference type="PROSITE" id="PS50949"/>
    </source>
</evidence>
<dbReference type="SUPFAM" id="SSF48008">
    <property type="entry name" value="GntR ligand-binding domain-like"/>
    <property type="match status" value="1"/>
</dbReference>
<evidence type="ECO:0000256" key="3">
    <source>
        <dbReference type="ARBA" id="ARBA00023163"/>
    </source>
</evidence>
<dbReference type="PANTHER" id="PTHR43537:SF45">
    <property type="entry name" value="GNTR FAMILY REGULATORY PROTEIN"/>
    <property type="match status" value="1"/>
</dbReference>
<evidence type="ECO:0000256" key="2">
    <source>
        <dbReference type="ARBA" id="ARBA00023125"/>
    </source>
</evidence>
<dbReference type="InterPro" id="IPR036390">
    <property type="entry name" value="WH_DNA-bd_sf"/>
</dbReference>
<gene>
    <name evidence="5" type="ORF">ACFSCT_14150</name>
</gene>
<dbReference type="InterPro" id="IPR036388">
    <property type="entry name" value="WH-like_DNA-bd_sf"/>
</dbReference>
<evidence type="ECO:0000256" key="1">
    <source>
        <dbReference type="ARBA" id="ARBA00023015"/>
    </source>
</evidence>
<dbReference type="Gene3D" id="1.20.120.530">
    <property type="entry name" value="GntR ligand-binding domain-like"/>
    <property type="match status" value="1"/>
</dbReference>
<feature type="domain" description="HTH gntR-type" evidence="4">
    <location>
        <begin position="18"/>
        <end position="85"/>
    </location>
</feature>